<feature type="compositionally biased region" description="Polar residues" evidence="6">
    <location>
        <begin position="314"/>
        <end position="333"/>
    </location>
</feature>
<protein>
    <submittedName>
        <fullName evidence="9">Uncharacterized protein isoform X1</fullName>
    </submittedName>
</protein>
<dbReference type="PANTHER" id="PTHR47067:SF16">
    <property type="entry name" value="TPX2 (TARGETING PROTEIN FOR XKLP2) PROTEIN FAMILY"/>
    <property type="match status" value="1"/>
</dbReference>
<dbReference type="GeneID" id="113717654"/>
<feature type="compositionally biased region" description="Basic and acidic residues" evidence="6">
    <location>
        <begin position="263"/>
        <end position="274"/>
    </location>
</feature>
<feature type="compositionally biased region" description="Polar residues" evidence="6">
    <location>
        <begin position="377"/>
        <end position="396"/>
    </location>
</feature>
<dbReference type="AlphaFoldDB" id="A0A6P6V5G6"/>
<evidence type="ECO:0000256" key="1">
    <source>
        <dbReference type="ARBA" id="ARBA00004245"/>
    </source>
</evidence>
<name>A0A6P6V5G6_COFAR</name>
<evidence type="ECO:0000256" key="6">
    <source>
        <dbReference type="SAM" id="MobiDB-lite"/>
    </source>
</evidence>
<evidence type="ECO:0000256" key="3">
    <source>
        <dbReference type="ARBA" id="ARBA00022490"/>
    </source>
</evidence>
<keyword evidence="8" id="KW-1185">Reference proteome</keyword>
<dbReference type="GO" id="GO:0005874">
    <property type="term" value="C:microtubule"/>
    <property type="evidence" value="ECO:0007669"/>
    <property type="project" value="UniProtKB-KW"/>
</dbReference>
<dbReference type="InterPro" id="IPR027329">
    <property type="entry name" value="TPX2_C"/>
</dbReference>
<dbReference type="RefSeq" id="XP_027098229.2">
    <property type="nucleotide sequence ID" value="XM_027242428.2"/>
</dbReference>
<feature type="region of interest" description="Disordered" evidence="6">
    <location>
        <begin position="217"/>
        <end position="282"/>
    </location>
</feature>
<reference evidence="8" key="1">
    <citation type="journal article" date="2025" name="Foods">
        <title>Unveiling the Microbial Signatures of Arabica Coffee Cherries: Insights into Ripeness Specific Diversity, Functional Traits, and Implications for Quality and Safety.</title>
        <authorList>
            <consortium name="RefSeq"/>
            <person name="Tenea G.N."/>
            <person name="Cifuentes V."/>
            <person name="Reyes P."/>
            <person name="Cevallos-Vallejos M."/>
        </authorList>
    </citation>
    <scope>NUCLEOTIDE SEQUENCE [LARGE SCALE GENOMIC DNA]</scope>
</reference>
<comment type="subcellular location">
    <subcellularLocation>
        <location evidence="1">Cytoplasm</location>
        <location evidence="1">Cytoskeleton</location>
    </subcellularLocation>
</comment>
<evidence type="ECO:0000259" key="7">
    <source>
        <dbReference type="Pfam" id="PF06886"/>
    </source>
</evidence>
<evidence type="ECO:0000256" key="4">
    <source>
        <dbReference type="ARBA" id="ARBA00022701"/>
    </source>
</evidence>
<proteinExistence type="inferred from homology"/>
<feature type="region of interest" description="Disordered" evidence="6">
    <location>
        <begin position="355"/>
        <end position="400"/>
    </location>
</feature>
<dbReference type="Pfam" id="PF06886">
    <property type="entry name" value="TPX2"/>
    <property type="match status" value="1"/>
</dbReference>
<feature type="compositionally biased region" description="Low complexity" evidence="6">
    <location>
        <begin position="11"/>
        <end position="22"/>
    </location>
</feature>
<accession>A0A6P6V5G6</accession>
<dbReference type="OrthoDB" id="621651at2759"/>
<dbReference type="Proteomes" id="UP001652660">
    <property type="component" value="Chromosome 11c"/>
</dbReference>
<evidence type="ECO:0000256" key="2">
    <source>
        <dbReference type="ARBA" id="ARBA00005885"/>
    </source>
</evidence>
<feature type="region of interest" description="Disordered" evidence="6">
    <location>
        <begin position="110"/>
        <end position="133"/>
    </location>
</feature>
<dbReference type="InterPro" id="IPR044216">
    <property type="entry name" value="WDL7"/>
</dbReference>
<evidence type="ECO:0000256" key="5">
    <source>
        <dbReference type="ARBA" id="ARBA00023212"/>
    </source>
</evidence>
<comment type="similarity">
    <text evidence="2">Belongs to the TPX2 family.</text>
</comment>
<keyword evidence="3" id="KW-0963">Cytoplasm</keyword>
<keyword evidence="4" id="KW-0493">Microtubule</keyword>
<dbReference type="PANTHER" id="PTHR47067">
    <property type="entry name" value="TPX2 (TARGETING PROTEIN FOR XKLP2) PROTEIN FAMILY-RELATED"/>
    <property type="match status" value="1"/>
</dbReference>
<feature type="region of interest" description="Disordered" evidence="6">
    <location>
        <begin position="516"/>
        <end position="538"/>
    </location>
</feature>
<feature type="domain" description="TPX2 C-terminal" evidence="7">
    <location>
        <begin position="394"/>
        <end position="431"/>
    </location>
</feature>
<gene>
    <name evidence="9" type="primary">LOC113717654</name>
</gene>
<keyword evidence="5" id="KW-0206">Cytoskeleton</keyword>
<reference evidence="9" key="2">
    <citation type="submission" date="2025-08" db="UniProtKB">
        <authorList>
            <consortium name="RefSeq"/>
        </authorList>
    </citation>
    <scope>IDENTIFICATION</scope>
    <source>
        <tissue evidence="9">Leaves</tissue>
    </source>
</reference>
<evidence type="ECO:0000313" key="9">
    <source>
        <dbReference type="RefSeq" id="XP_027098229.2"/>
    </source>
</evidence>
<sequence>MGESSACLLRSFSQPSQTSQESPEGDPLRRALTSSVSFGRFVSESLVWEKWSSFNQNRYLEEAEKYSKPGSVAEKKAYFEAHYKKIAARKAAPLLEQQSAAVDNTAAVNMLNGDHDDSPPTEMEPAQEHEHAKVEEVLAEDTIKTSVVFPVDANQQTLPKERTIESTQSKEVELATEHPIFVENEVETSNQFQVSMNSHDNIEVKTHSKDACIMGDSASSEKKEAALSSGKLSKHDKKSKSQSFTKSKIPIYPTKDGYLGTSKKTENQSLERKRSTPKSLHMSINFTSHAYDLNKISSPASKKNVDSRLFKGVAQTSKESSNQRTSTRASVSGISKRLSAVPQLNKERTNAVLDQSVSCSTSRDRVPKSPLVHISKSKLTSESKAQPPATSSSFSLRSEERASKRKEFFQKLELKLNMTEAKEERHQSKHKGKIVNDTINMCWSISSKMDANANLPLGKKSAGIAMNKKSILSCSPKIERKQASFEAHNNSSRPPWRLSMKTGGFRDAAIKNPWPPAYSAKSVTKKTMHENTSPNIQL</sequence>
<feature type="region of interest" description="Disordered" evidence="6">
    <location>
        <begin position="313"/>
        <end position="334"/>
    </location>
</feature>
<feature type="region of interest" description="Disordered" evidence="6">
    <location>
        <begin position="1"/>
        <end position="29"/>
    </location>
</feature>
<organism evidence="8 9">
    <name type="scientific">Coffea arabica</name>
    <name type="common">Arabian coffee</name>
    <dbReference type="NCBI Taxonomy" id="13443"/>
    <lineage>
        <taxon>Eukaryota</taxon>
        <taxon>Viridiplantae</taxon>
        <taxon>Streptophyta</taxon>
        <taxon>Embryophyta</taxon>
        <taxon>Tracheophyta</taxon>
        <taxon>Spermatophyta</taxon>
        <taxon>Magnoliopsida</taxon>
        <taxon>eudicotyledons</taxon>
        <taxon>Gunneridae</taxon>
        <taxon>Pentapetalae</taxon>
        <taxon>asterids</taxon>
        <taxon>lamiids</taxon>
        <taxon>Gentianales</taxon>
        <taxon>Rubiaceae</taxon>
        <taxon>Ixoroideae</taxon>
        <taxon>Gardenieae complex</taxon>
        <taxon>Bertiereae - Coffeeae clade</taxon>
        <taxon>Coffeeae</taxon>
        <taxon>Coffea</taxon>
    </lineage>
</organism>
<evidence type="ECO:0000313" key="8">
    <source>
        <dbReference type="Proteomes" id="UP001652660"/>
    </source>
</evidence>